<reference evidence="2" key="1">
    <citation type="submission" date="2020-05" db="EMBL/GenBank/DDBJ databases">
        <title>Mycena genomes resolve the evolution of fungal bioluminescence.</title>
        <authorList>
            <person name="Tsai I.J."/>
        </authorList>
    </citation>
    <scope>NUCLEOTIDE SEQUENCE</scope>
    <source>
        <strain evidence="2">160909Yilan</strain>
    </source>
</reference>
<accession>A0A8H6XE20</accession>
<proteinExistence type="predicted"/>
<name>A0A8H6XE20_9AGAR</name>
<gene>
    <name evidence="2" type="ORF">MSAN_02204800</name>
</gene>
<evidence type="ECO:0000313" key="2">
    <source>
        <dbReference type="EMBL" id="KAF7338821.1"/>
    </source>
</evidence>
<keyword evidence="3" id="KW-1185">Reference proteome</keyword>
<sequence length="147" mass="16982">MSQSILRPAAIATESELPACRAQRVAFHTDRASKPISKIELTVFKEEWGMFKRPRPLGTKLARLDVLDRSFDTARSQFGAGWDYFTRRVVDAKVRPRIRTISSPKPLAKAGAPTDLWLHRRPRLNREQQHARAKYSNSRWRERITGN</sequence>
<dbReference type="EMBL" id="JACAZH010000032">
    <property type="protein sequence ID" value="KAF7338821.1"/>
    <property type="molecule type" value="Genomic_DNA"/>
</dbReference>
<feature type="region of interest" description="Disordered" evidence="1">
    <location>
        <begin position="127"/>
        <end position="147"/>
    </location>
</feature>
<dbReference type="OrthoDB" id="3055500at2759"/>
<organism evidence="2 3">
    <name type="scientific">Mycena sanguinolenta</name>
    <dbReference type="NCBI Taxonomy" id="230812"/>
    <lineage>
        <taxon>Eukaryota</taxon>
        <taxon>Fungi</taxon>
        <taxon>Dikarya</taxon>
        <taxon>Basidiomycota</taxon>
        <taxon>Agaricomycotina</taxon>
        <taxon>Agaricomycetes</taxon>
        <taxon>Agaricomycetidae</taxon>
        <taxon>Agaricales</taxon>
        <taxon>Marasmiineae</taxon>
        <taxon>Mycenaceae</taxon>
        <taxon>Mycena</taxon>
    </lineage>
</organism>
<evidence type="ECO:0000256" key="1">
    <source>
        <dbReference type="SAM" id="MobiDB-lite"/>
    </source>
</evidence>
<dbReference type="AlphaFoldDB" id="A0A8H6XE20"/>
<dbReference type="Proteomes" id="UP000623467">
    <property type="component" value="Unassembled WGS sequence"/>
</dbReference>
<evidence type="ECO:0000313" key="3">
    <source>
        <dbReference type="Proteomes" id="UP000623467"/>
    </source>
</evidence>
<comment type="caution">
    <text evidence="2">The sequence shown here is derived from an EMBL/GenBank/DDBJ whole genome shotgun (WGS) entry which is preliminary data.</text>
</comment>
<protein>
    <submittedName>
        <fullName evidence="2">Uncharacterized protein</fullName>
    </submittedName>
</protein>